<dbReference type="Pfam" id="PF13635">
    <property type="entry name" value="DUF4143"/>
    <property type="match status" value="1"/>
</dbReference>
<dbReference type="EMBL" id="WXEW01000002">
    <property type="protein sequence ID" value="NAS21496.1"/>
    <property type="molecule type" value="Genomic_DNA"/>
</dbReference>
<evidence type="ECO:0000313" key="4">
    <source>
        <dbReference type="Proteomes" id="UP000479526"/>
    </source>
</evidence>
<name>A0A7C9NLL5_9ACTN</name>
<keyword evidence="4" id="KW-1185">Reference proteome</keyword>
<gene>
    <name evidence="3" type="ORF">GT755_07325</name>
</gene>
<comment type="caution">
    <text evidence="3">The sequence shown here is derived from an EMBL/GenBank/DDBJ whole genome shotgun (WGS) entry which is preliminary data.</text>
</comment>
<dbReference type="InterPro" id="IPR041682">
    <property type="entry name" value="AAA_14"/>
</dbReference>
<reference evidence="3 4" key="1">
    <citation type="submission" date="2020-01" db="EMBL/GenBank/DDBJ databases">
        <title>Herbidospora sp. NEAU-GS84 nov., a novel actinomycete isolated from soil.</title>
        <authorList>
            <person name="Han L."/>
        </authorList>
    </citation>
    <scope>NUCLEOTIDE SEQUENCE [LARGE SCALE GENOMIC DNA]</scope>
    <source>
        <strain evidence="3 4">NEAU-GS84</strain>
    </source>
</reference>
<evidence type="ECO:0000313" key="3">
    <source>
        <dbReference type="EMBL" id="NAS21496.1"/>
    </source>
</evidence>
<sequence>MVWEALADTRVVVINGARQVGKSTLALSVAQRTPGSREIYLDQAAVRAAARQDPDGVVHHHGLLVIDEIQRVPDLLLSIKREVDADPRPGRYLLTGSARLLGLHDLPDALPGRSETIELWPLSQGEIDGRPDGFVDAVFRSGADTVFPPSSLRRMDYLDRALRGGYPEAVHRPTHRRRARFLESYVSDLINRDVKQISDIERPLDMRRLLNVLCGRMGGLLVLDNIGRDLGLPRSTVKRYVDLLDLVYLVRRIPAWSSNATTRAVATPKLLVVDSGLGAHLAGLTPSRVTDITAPVGPLMENFVLGELARQLTWSEEPVRLHHYRDRDGVEVDAVLERASGEIVGIEVKAAETVRAEDFQGLRSLSRKAGERFVAGFVMYAGRDVLPFGDGMRAVPMSALWETSP</sequence>
<dbReference type="PANTHER" id="PTHR43566:SF2">
    <property type="entry name" value="DUF4143 DOMAIN-CONTAINING PROTEIN"/>
    <property type="match status" value="1"/>
</dbReference>
<dbReference type="InterPro" id="IPR027417">
    <property type="entry name" value="P-loop_NTPase"/>
</dbReference>
<dbReference type="SUPFAM" id="SSF52540">
    <property type="entry name" value="P-loop containing nucleoside triphosphate hydrolases"/>
    <property type="match status" value="1"/>
</dbReference>
<feature type="domain" description="AAA" evidence="1">
    <location>
        <begin position="9"/>
        <end position="127"/>
    </location>
</feature>
<dbReference type="InterPro" id="IPR025420">
    <property type="entry name" value="DUF4143"/>
</dbReference>
<organism evidence="3 4">
    <name type="scientific">Herbidospora solisilvae</name>
    <dbReference type="NCBI Taxonomy" id="2696284"/>
    <lineage>
        <taxon>Bacteria</taxon>
        <taxon>Bacillati</taxon>
        <taxon>Actinomycetota</taxon>
        <taxon>Actinomycetes</taxon>
        <taxon>Streptosporangiales</taxon>
        <taxon>Streptosporangiaceae</taxon>
        <taxon>Herbidospora</taxon>
    </lineage>
</organism>
<dbReference type="AlphaFoldDB" id="A0A7C9NLL5"/>
<accession>A0A7C9NLL5</accession>
<evidence type="ECO:0000259" key="1">
    <source>
        <dbReference type="Pfam" id="PF13173"/>
    </source>
</evidence>
<dbReference type="Proteomes" id="UP000479526">
    <property type="component" value="Unassembled WGS sequence"/>
</dbReference>
<dbReference type="Pfam" id="PF13173">
    <property type="entry name" value="AAA_14"/>
    <property type="match status" value="1"/>
</dbReference>
<proteinExistence type="predicted"/>
<feature type="domain" description="DUF4143" evidence="2">
    <location>
        <begin position="192"/>
        <end position="350"/>
    </location>
</feature>
<dbReference type="PANTHER" id="PTHR43566">
    <property type="entry name" value="CONSERVED PROTEIN"/>
    <property type="match status" value="1"/>
</dbReference>
<protein>
    <submittedName>
        <fullName evidence="3">DUF4143 domain-containing protein</fullName>
    </submittedName>
</protein>
<evidence type="ECO:0000259" key="2">
    <source>
        <dbReference type="Pfam" id="PF13635"/>
    </source>
</evidence>